<sequence length="214" mass="22794">MKKQAVTCPSVAGLCAMTILFVLAATAFLLYYQDQALVSGLQQRGEGFAQQLAATGALMQEDPATLQQVLDRLVPAPHLASAEVADATGRIIAATDRGAIGRPFDGPEWNGAKASQSPSVFSASGEQGELMATLFSPISDGPHLVGWSRMTLVMPFKERLEPAIRTAGAMLVLLVMLLVSIVRHHARMKAAVDDIQEQVRTIVQQVTGVKDEAA</sequence>
<dbReference type="KEGG" id="nti:DNFV4_01091"/>
<reference evidence="2" key="1">
    <citation type="submission" date="2022-10" db="EMBL/GenBank/DDBJ databases">
        <authorList>
            <person name="Koch H."/>
        </authorList>
    </citation>
    <scope>NUCLEOTIDE SEQUENCE</scope>
    <source>
        <strain evidence="2">DNF</strain>
    </source>
</reference>
<dbReference type="Gene3D" id="3.30.450.20">
    <property type="entry name" value="PAS domain"/>
    <property type="match status" value="1"/>
</dbReference>
<keyword evidence="1" id="KW-0472">Membrane</keyword>
<dbReference type="SUPFAM" id="SSF103190">
    <property type="entry name" value="Sensory domain-like"/>
    <property type="match status" value="1"/>
</dbReference>
<protein>
    <submittedName>
        <fullName evidence="2">Uncharacterized protein</fullName>
    </submittedName>
</protein>
<dbReference type="Proteomes" id="UP001179121">
    <property type="component" value="Chromosome"/>
</dbReference>
<feature type="transmembrane region" description="Helical" evidence="1">
    <location>
        <begin position="163"/>
        <end position="182"/>
    </location>
</feature>
<proteinExistence type="predicted"/>
<keyword evidence="1" id="KW-1133">Transmembrane helix</keyword>
<dbReference type="CDD" id="cd18773">
    <property type="entry name" value="PDC1_HK_sensor"/>
    <property type="match status" value="1"/>
</dbReference>
<feature type="transmembrane region" description="Helical" evidence="1">
    <location>
        <begin position="12"/>
        <end position="32"/>
    </location>
</feature>
<evidence type="ECO:0000313" key="3">
    <source>
        <dbReference type="Proteomes" id="UP001179121"/>
    </source>
</evidence>
<accession>A0AA86MX44</accession>
<evidence type="ECO:0000256" key="1">
    <source>
        <dbReference type="SAM" id="Phobius"/>
    </source>
</evidence>
<keyword evidence="1" id="KW-0812">Transmembrane</keyword>
<dbReference type="EMBL" id="OX365700">
    <property type="protein sequence ID" value="CAI4030663.1"/>
    <property type="molecule type" value="Genomic_DNA"/>
</dbReference>
<dbReference type="AlphaFoldDB" id="A0AA86MX44"/>
<gene>
    <name evidence="2" type="ORF">DNFV4_01091</name>
</gene>
<evidence type="ECO:0000313" key="2">
    <source>
        <dbReference type="EMBL" id="CAI4030663.1"/>
    </source>
</evidence>
<dbReference type="InterPro" id="IPR029151">
    <property type="entry name" value="Sensor-like_sf"/>
</dbReference>
<organism evidence="2 3">
    <name type="scientific">Nitrospira tepida</name>
    <dbReference type="NCBI Taxonomy" id="2973512"/>
    <lineage>
        <taxon>Bacteria</taxon>
        <taxon>Pseudomonadati</taxon>
        <taxon>Nitrospirota</taxon>
        <taxon>Nitrospiria</taxon>
        <taxon>Nitrospirales</taxon>
        <taxon>Nitrospiraceae</taxon>
        <taxon>Nitrospira</taxon>
    </lineage>
</organism>
<dbReference type="RefSeq" id="WP_289267640.1">
    <property type="nucleotide sequence ID" value="NZ_OX365700.1"/>
</dbReference>
<keyword evidence="3" id="KW-1185">Reference proteome</keyword>
<name>A0AA86MX44_9BACT</name>